<sequence length="193" mass="22616">MKIKNIVIACAMILGLSFAVSDGYAFAKEDTLRTFEEFVQDENNFAKWEKDHAVHIKKIQELKDERRVRRLEYKAFTHNPNAEPKQISKAARDIVMLDRQIQTLNEEFIKNTRENYGVDFMGFEFHRNFAPCFNSQYPLMNCPAFNGEVPMRKIPPHHVRRAMPHHELFGEMPPFAEDGQVPMEKPGKMQEKM</sequence>
<feature type="chain" id="PRO_5046447291" evidence="2">
    <location>
        <begin position="28"/>
        <end position="193"/>
    </location>
</feature>
<reference evidence="3" key="1">
    <citation type="submission" date="2020-12" db="EMBL/GenBank/DDBJ databases">
        <title>Taurinivorans muris gen. nov., sp. nov., fundamental and realized metabolic niche of a ubiquitous sulfidogenic bacterium in the murine intestine.</title>
        <authorList>
            <person name="Ye H."/>
            <person name="Hanson B.T."/>
            <person name="Loy A."/>
        </authorList>
    </citation>
    <scope>NUCLEOTIDE SEQUENCE</scope>
    <source>
        <strain evidence="3">LT0009</strain>
    </source>
</reference>
<protein>
    <submittedName>
        <fullName evidence="3">Uncharacterized protein</fullName>
    </submittedName>
</protein>
<keyword evidence="4" id="KW-1185">Reference proteome</keyword>
<accession>A0ABY5Y3U3</accession>
<proteinExistence type="predicted"/>
<name>A0ABY5Y3U3_9BACT</name>
<feature type="region of interest" description="Disordered" evidence="1">
    <location>
        <begin position="172"/>
        <end position="193"/>
    </location>
</feature>
<dbReference type="Gene3D" id="1.20.120.1490">
    <property type="match status" value="1"/>
</dbReference>
<keyword evidence="2" id="KW-0732">Signal</keyword>
<dbReference type="Proteomes" id="UP001058120">
    <property type="component" value="Chromosome"/>
</dbReference>
<organism evidence="3 4">
    <name type="scientific">Taurinivorans muris</name>
    <dbReference type="NCBI Taxonomy" id="2787751"/>
    <lineage>
        <taxon>Bacteria</taxon>
        <taxon>Pseudomonadati</taxon>
        <taxon>Thermodesulfobacteriota</taxon>
        <taxon>Desulfovibrionia</taxon>
        <taxon>Desulfovibrionales</taxon>
        <taxon>Desulfovibrionaceae</taxon>
        <taxon>Taurinivorans</taxon>
    </lineage>
</organism>
<evidence type="ECO:0000313" key="4">
    <source>
        <dbReference type="Proteomes" id="UP001058120"/>
    </source>
</evidence>
<gene>
    <name evidence="3" type="ORF">JBF11_02640</name>
</gene>
<evidence type="ECO:0000256" key="1">
    <source>
        <dbReference type="SAM" id="MobiDB-lite"/>
    </source>
</evidence>
<dbReference type="RefSeq" id="WP_334315837.1">
    <property type="nucleotide sequence ID" value="NZ_CP065938.1"/>
</dbReference>
<feature type="signal peptide" evidence="2">
    <location>
        <begin position="1"/>
        <end position="27"/>
    </location>
</feature>
<dbReference type="EMBL" id="CP065938">
    <property type="protein sequence ID" value="UWX06234.1"/>
    <property type="molecule type" value="Genomic_DNA"/>
</dbReference>
<evidence type="ECO:0000256" key="2">
    <source>
        <dbReference type="SAM" id="SignalP"/>
    </source>
</evidence>
<evidence type="ECO:0000313" key="3">
    <source>
        <dbReference type="EMBL" id="UWX06234.1"/>
    </source>
</evidence>